<proteinExistence type="predicted"/>
<keyword evidence="1 4" id="KW-0812">Transmembrane</keyword>
<feature type="domain" description="HIG1" evidence="5">
    <location>
        <begin position="1"/>
        <end position="67"/>
    </location>
</feature>
<dbReference type="Pfam" id="PF04588">
    <property type="entry name" value="HIG_1_N"/>
    <property type="match status" value="1"/>
</dbReference>
<evidence type="ECO:0000256" key="3">
    <source>
        <dbReference type="ARBA" id="ARBA00023136"/>
    </source>
</evidence>
<dbReference type="EMBL" id="JACRAF010000061">
    <property type="protein sequence ID" value="MBI4923740.1"/>
    <property type="molecule type" value="Genomic_DNA"/>
</dbReference>
<dbReference type="Gene3D" id="6.10.140.1320">
    <property type="match status" value="1"/>
</dbReference>
<organism evidence="6 7">
    <name type="scientific">Devosia nanyangense</name>
    <dbReference type="NCBI Taxonomy" id="1228055"/>
    <lineage>
        <taxon>Bacteria</taxon>
        <taxon>Pseudomonadati</taxon>
        <taxon>Pseudomonadota</taxon>
        <taxon>Alphaproteobacteria</taxon>
        <taxon>Hyphomicrobiales</taxon>
        <taxon>Devosiaceae</taxon>
        <taxon>Devosia</taxon>
    </lineage>
</organism>
<evidence type="ECO:0000313" key="6">
    <source>
        <dbReference type="EMBL" id="MBI4923740.1"/>
    </source>
</evidence>
<keyword evidence="2 4" id="KW-1133">Transmembrane helix</keyword>
<evidence type="ECO:0000256" key="1">
    <source>
        <dbReference type="ARBA" id="ARBA00022692"/>
    </source>
</evidence>
<dbReference type="NCBIfam" id="NF033233">
    <property type="entry name" value="twin_helix"/>
    <property type="match status" value="1"/>
</dbReference>
<dbReference type="Proteomes" id="UP000782610">
    <property type="component" value="Unassembled WGS sequence"/>
</dbReference>
<keyword evidence="3 4" id="KW-0472">Membrane</keyword>
<evidence type="ECO:0000256" key="4">
    <source>
        <dbReference type="SAM" id="Phobius"/>
    </source>
</evidence>
<sequence length="67" mass="7094">MNPVVTLITVIAVGAVAVILFMGLWNMFRGGDANRSQMLMRARVVAQFVALVVLLGALFLFGKGNGG</sequence>
<feature type="transmembrane region" description="Helical" evidence="4">
    <location>
        <begin position="40"/>
        <end position="61"/>
    </location>
</feature>
<dbReference type="PROSITE" id="PS51503">
    <property type="entry name" value="HIG1"/>
    <property type="match status" value="1"/>
</dbReference>
<reference evidence="6" key="1">
    <citation type="submission" date="2020-07" db="EMBL/GenBank/DDBJ databases">
        <title>Huge and variable diversity of episymbiotic CPR bacteria and DPANN archaea in groundwater ecosystems.</title>
        <authorList>
            <person name="He C.Y."/>
            <person name="Keren R."/>
            <person name="Whittaker M."/>
            <person name="Farag I.F."/>
            <person name="Doudna J."/>
            <person name="Cate J.H.D."/>
            <person name="Banfield J.F."/>
        </authorList>
    </citation>
    <scope>NUCLEOTIDE SEQUENCE</scope>
    <source>
        <strain evidence="6">NC_groundwater_1586_Pr3_B-0.1um_66_15</strain>
    </source>
</reference>
<accession>A0A933L7H0</accession>
<dbReference type="InterPro" id="IPR007667">
    <property type="entry name" value="Hypoxia_induced_domain"/>
</dbReference>
<gene>
    <name evidence="6" type="ORF">HY834_18535</name>
</gene>
<evidence type="ECO:0000259" key="5">
    <source>
        <dbReference type="PROSITE" id="PS51503"/>
    </source>
</evidence>
<feature type="transmembrane region" description="Helical" evidence="4">
    <location>
        <begin position="6"/>
        <end position="28"/>
    </location>
</feature>
<evidence type="ECO:0000313" key="7">
    <source>
        <dbReference type="Proteomes" id="UP000782610"/>
    </source>
</evidence>
<dbReference type="AlphaFoldDB" id="A0A933L7H0"/>
<name>A0A933L7H0_9HYPH</name>
<evidence type="ECO:0000256" key="2">
    <source>
        <dbReference type="ARBA" id="ARBA00022989"/>
    </source>
</evidence>
<protein>
    <submittedName>
        <fullName evidence="6">Twin transmembrane helix small protein</fullName>
    </submittedName>
</protein>
<comment type="caution">
    <text evidence="6">The sequence shown here is derived from an EMBL/GenBank/DDBJ whole genome shotgun (WGS) entry which is preliminary data.</text>
</comment>